<dbReference type="AlphaFoldDB" id="A0A5B6VL11"/>
<accession>A0A5B6VL11</accession>
<proteinExistence type="predicted"/>
<sequence>MVKNDALIQSQATTLKNLVNQIGQLATELLNRLQGALLSDTENARNLGKEHRKVVALQSCKTLEPKEVVVEDELIEKEESEPTVEIPAPAKRKPINPEQSNPKFQHLHILKKFQPNKQKQEVQFKKFLDVLN</sequence>
<keyword evidence="3" id="KW-1185">Reference proteome</keyword>
<dbReference type="Proteomes" id="UP000325315">
    <property type="component" value="Unassembled WGS sequence"/>
</dbReference>
<evidence type="ECO:0000313" key="2">
    <source>
        <dbReference type="EMBL" id="KAA3469717.1"/>
    </source>
</evidence>
<reference evidence="2" key="1">
    <citation type="submission" date="2019-08" db="EMBL/GenBank/DDBJ databases">
        <authorList>
            <person name="Liu F."/>
        </authorList>
    </citation>
    <scope>NUCLEOTIDE SEQUENCE [LARGE SCALE GENOMIC DNA]</scope>
    <source>
        <strain evidence="2">PA1801</strain>
        <tissue evidence="2">Leaf</tissue>
    </source>
</reference>
<evidence type="ECO:0000256" key="1">
    <source>
        <dbReference type="SAM" id="MobiDB-lite"/>
    </source>
</evidence>
<protein>
    <submittedName>
        <fullName evidence="2">Integrase-like protein</fullName>
    </submittedName>
</protein>
<evidence type="ECO:0000313" key="3">
    <source>
        <dbReference type="Proteomes" id="UP000325315"/>
    </source>
</evidence>
<gene>
    <name evidence="2" type="ORF">EPI10_015478</name>
</gene>
<organism evidence="2 3">
    <name type="scientific">Gossypium australe</name>
    <dbReference type="NCBI Taxonomy" id="47621"/>
    <lineage>
        <taxon>Eukaryota</taxon>
        <taxon>Viridiplantae</taxon>
        <taxon>Streptophyta</taxon>
        <taxon>Embryophyta</taxon>
        <taxon>Tracheophyta</taxon>
        <taxon>Spermatophyta</taxon>
        <taxon>Magnoliopsida</taxon>
        <taxon>eudicotyledons</taxon>
        <taxon>Gunneridae</taxon>
        <taxon>Pentapetalae</taxon>
        <taxon>rosids</taxon>
        <taxon>malvids</taxon>
        <taxon>Malvales</taxon>
        <taxon>Malvaceae</taxon>
        <taxon>Malvoideae</taxon>
        <taxon>Gossypium</taxon>
    </lineage>
</organism>
<feature type="region of interest" description="Disordered" evidence="1">
    <location>
        <begin position="79"/>
        <end position="101"/>
    </location>
</feature>
<name>A0A5B6VL11_9ROSI</name>
<dbReference type="EMBL" id="SMMG02000006">
    <property type="protein sequence ID" value="KAA3469717.1"/>
    <property type="molecule type" value="Genomic_DNA"/>
</dbReference>
<comment type="caution">
    <text evidence="2">The sequence shown here is derived from an EMBL/GenBank/DDBJ whole genome shotgun (WGS) entry which is preliminary data.</text>
</comment>